<reference evidence="1" key="1">
    <citation type="journal article" date="2012" name="PLoS ONE">
        <title>Gene sets for utilization of primary and secondary nutrition supplies in the distal gut of endangered iberian lynx.</title>
        <authorList>
            <person name="Alcaide M."/>
            <person name="Messina E."/>
            <person name="Richter M."/>
            <person name="Bargiela R."/>
            <person name="Peplies J."/>
            <person name="Huws S.A."/>
            <person name="Newbold C.J."/>
            <person name="Golyshin P.N."/>
            <person name="Simon M.A."/>
            <person name="Lopez G."/>
            <person name="Yakimov M.M."/>
            <person name="Ferrer M."/>
        </authorList>
    </citation>
    <scope>NUCLEOTIDE SEQUENCE</scope>
</reference>
<dbReference type="EMBL" id="AMCI01004784">
    <property type="protein sequence ID" value="EJW97397.1"/>
    <property type="molecule type" value="Genomic_DNA"/>
</dbReference>
<protein>
    <submittedName>
        <fullName evidence="1">Uncharacterized protein</fullName>
    </submittedName>
</protein>
<name>J9G6H3_9ZZZZ</name>
<accession>J9G6H3</accession>
<organism evidence="1">
    <name type="scientific">gut metagenome</name>
    <dbReference type="NCBI Taxonomy" id="749906"/>
    <lineage>
        <taxon>unclassified sequences</taxon>
        <taxon>metagenomes</taxon>
        <taxon>organismal metagenomes</taxon>
    </lineage>
</organism>
<comment type="caution">
    <text evidence="1">The sequence shown here is derived from an EMBL/GenBank/DDBJ whole genome shotgun (WGS) entry which is preliminary data.</text>
</comment>
<gene>
    <name evidence="1" type="ORF">EVA_14496</name>
</gene>
<sequence>MTKNKKGAENICLRPYNYIKPSSFFKGSLPLNMWTTWWRAPL</sequence>
<evidence type="ECO:0000313" key="1">
    <source>
        <dbReference type="EMBL" id="EJW97397.1"/>
    </source>
</evidence>
<proteinExistence type="predicted"/>
<dbReference type="AlphaFoldDB" id="J9G6H3"/>